<name>A0ABR4DWR4_9PEZI</name>
<dbReference type="InterPro" id="IPR000210">
    <property type="entry name" value="BTB/POZ_dom"/>
</dbReference>
<dbReference type="SUPFAM" id="SSF54695">
    <property type="entry name" value="POZ domain"/>
    <property type="match status" value="1"/>
</dbReference>
<dbReference type="PROSITE" id="PS50097">
    <property type="entry name" value="BTB"/>
    <property type="match status" value="1"/>
</dbReference>
<dbReference type="Proteomes" id="UP001600888">
    <property type="component" value="Unassembled WGS sequence"/>
</dbReference>
<dbReference type="CDD" id="cd18186">
    <property type="entry name" value="BTB_POZ_ZBTB_KLHL-like"/>
    <property type="match status" value="1"/>
</dbReference>
<proteinExistence type="predicted"/>
<comment type="caution">
    <text evidence="2">The sequence shown here is derived from an EMBL/GenBank/DDBJ whole genome shotgun (WGS) entry which is preliminary data.</text>
</comment>
<dbReference type="PANTHER" id="PTHR47843">
    <property type="entry name" value="BTB DOMAIN-CONTAINING PROTEIN-RELATED"/>
    <property type="match status" value="1"/>
</dbReference>
<dbReference type="PANTHER" id="PTHR47843:SF5">
    <property type="entry name" value="BTB_POZ DOMAIN PROTEIN"/>
    <property type="match status" value="1"/>
</dbReference>
<dbReference type="Gene3D" id="3.30.710.10">
    <property type="entry name" value="Potassium Channel Kv1.1, Chain A"/>
    <property type="match status" value="1"/>
</dbReference>
<dbReference type="Pfam" id="PF00651">
    <property type="entry name" value="BTB"/>
    <property type="match status" value="1"/>
</dbReference>
<feature type="domain" description="BTB" evidence="1">
    <location>
        <begin position="22"/>
        <end position="89"/>
    </location>
</feature>
<evidence type="ECO:0000313" key="3">
    <source>
        <dbReference type="Proteomes" id="UP001600888"/>
    </source>
</evidence>
<keyword evidence="3" id="KW-1185">Reference proteome</keyword>
<gene>
    <name evidence="2" type="ORF">FJTKL_02709</name>
</gene>
<sequence>MEVAEDCRVVNLSSLLTSGKFSDLRLVCESREFSVHKAILCSQSRVFNSACEGNFEESRSNVIKIEEFKADTVQRMLEFLYSGDYSVSQRADWSSGDAERIDDESSEYDVLTQSLASNEFGSNKPAVAKKDILCWHLNANAIGDYYDIKPLCTLARSKVETAVEADWSPDDFLHLLTETCTTRKTGDVEFHRLLGQIISKRLEDLAGLQDLDGLDMPADIATSVVVSSMERVRSLETKCMSE</sequence>
<evidence type="ECO:0000313" key="2">
    <source>
        <dbReference type="EMBL" id="KAL2274805.1"/>
    </source>
</evidence>
<protein>
    <recommendedName>
        <fullName evidence="1">BTB domain-containing protein</fullName>
    </recommendedName>
</protein>
<reference evidence="2 3" key="1">
    <citation type="submission" date="2024-03" db="EMBL/GenBank/DDBJ databases">
        <title>A high-quality draft genome sequence of Diaporthe vaccinii, a causative agent of upright dieback and viscid rot disease in cranberry plants.</title>
        <authorList>
            <person name="Sarrasin M."/>
            <person name="Lang B.F."/>
            <person name="Burger G."/>
        </authorList>
    </citation>
    <scope>NUCLEOTIDE SEQUENCE [LARGE SCALE GENOMIC DNA]</scope>
    <source>
        <strain evidence="2 3">IS7</strain>
    </source>
</reference>
<dbReference type="InterPro" id="IPR011333">
    <property type="entry name" value="SKP1/BTB/POZ_sf"/>
</dbReference>
<accession>A0ABR4DWR4</accession>
<evidence type="ECO:0000259" key="1">
    <source>
        <dbReference type="PROSITE" id="PS50097"/>
    </source>
</evidence>
<dbReference type="SMART" id="SM00225">
    <property type="entry name" value="BTB"/>
    <property type="match status" value="1"/>
</dbReference>
<organism evidence="2 3">
    <name type="scientific">Diaporthe vaccinii</name>
    <dbReference type="NCBI Taxonomy" id="105482"/>
    <lineage>
        <taxon>Eukaryota</taxon>
        <taxon>Fungi</taxon>
        <taxon>Dikarya</taxon>
        <taxon>Ascomycota</taxon>
        <taxon>Pezizomycotina</taxon>
        <taxon>Sordariomycetes</taxon>
        <taxon>Sordariomycetidae</taxon>
        <taxon>Diaporthales</taxon>
        <taxon>Diaporthaceae</taxon>
        <taxon>Diaporthe</taxon>
        <taxon>Diaporthe eres species complex</taxon>
    </lineage>
</organism>
<dbReference type="EMBL" id="JBAWTH010000148">
    <property type="protein sequence ID" value="KAL2274805.1"/>
    <property type="molecule type" value="Genomic_DNA"/>
</dbReference>